<evidence type="ECO:0000313" key="1">
    <source>
        <dbReference type="EMBL" id="PQQ14519.1"/>
    </source>
</evidence>
<dbReference type="OrthoDB" id="435980at2759"/>
<gene>
    <name evidence="1" type="ORF">Pyn_35033</name>
</gene>
<organism evidence="1 2">
    <name type="scientific">Prunus yedoensis var. nudiflora</name>
    <dbReference type="NCBI Taxonomy" id="2094558"/>
    <lineage>
        <taxon>Eukaryota</taxon>
        <taxon>Viridiplantae</taxon>
        <taxon>Streptophyta</taxon>
        <taxon>Embryophyta</taxon>
        <taxon>Tracheophyta</taxon>
        <taxon>Spermatophyta</taxon>
        <taxon>Magnoliopsida</taxon>
        <taxon>eudicotyledons</taxon>
        <taxon>Gunneridae</taxon>
        <taxon>Pentapetalae</taxon>
        <taxon>rosids</taxon>
        <taxon>fabids</taxon>
        <taxon>Rosales</taxon>
        <taxon>Rosaceae</taxon>
        <taxon>Amygdaloideae</taxon>
        <taxon>Amygdaleae</taxon>
        <taxon>Prunus</taxon>
    </lineage>
</organism>
<dbReference type="Proteomes" id="UP000250321">
    <property type="component" value="Unassembled WGS sequence"/>
</dbReference>
<dbReference type="Gene3D" id="3.30.70.1350">
    <property type="entry name" value="Cation efflux protein, cytoplasmic domain"/>
    <property type="match status" value="1"/>
</dbReference>
<dbReference type="EMBL" id="PJQY01000255">
    <property type="protein sequence ID" value="PQQ14519.1"/>
    <property type="molecule type" value="Genomic_DNA"/>
</dbReference>
<reference evidence="1 2" key="1">
    <citation type="submission" date="2018-02" db="EMBL/GenBank/DDBJ databases">
        <title>Draft genome of wild Prunus yedoensis var. nudiflora.</title>
        <authorList>
            <person name="Baek S."/>
            <person name="Kim J.-H."/>
            <person name="Choi K."/>
            <person name="Kim G.-B."/>
            <person name="Cho A."/>
            <person name="Jang H."/>
            <person name="Shin C.-H."/>
            <person name="Yu H.-J."/>
            <person name="Mun J.-H."/>
        </authorList>
    </citation>
    <scope>NUCLEOTIDE SEQUENCE [LARGE SCALE GENOMIC DNA]</scope>
    <source>
        <strain evidence="2">cv. Jeju island</strain>
        <tissue evidence="1">Leaf</tissue>
    </source>
</reference>
<accession>A0A314Z5T3</accession>
<name>A0A314Z5T3_PRUYE</name>
<dbReference type="STRING" id="2094558.A0A314Z5T3"/>
<dbReference type="InterPro" id="IPR036837">
    <property type="entry name" value="Cation_efflux_CTD_sf"/>
</dbReference>
<sequence length="69" mass="7792">MVVERITHHLLRGKMLLQIEVSMPADILIRDAVELAKEAEEEILKAATNVIHVSIQLRLGSPIPQFNHD</sequence>
<comment type="caution">
    <text evidence="1">The sequence shown here is derived from an EMBL/GenBank/DDBJ whole genome shotgun (WGS) entry which is preliminary data.</text>
</comment>
<protein>
    <recommendedName>
        <fullName evidence="3">Metal tolerance protein C1</fullName>
    </recommendedName>
</protein>
<proteinExistence type="predicted"/>
<dbReference type="AlphaFoldDB" id="A0A314Z5T3"/>
<evidence type="ECO:0000313" key="2">
    <source>
        <dbReference type="Proteomes" id="UP000250321"/>
    </source>
</evidence>
<evidence type="ECO:0008006" key="3">
    <source>
        <dbReference type="Google" id="ProtNLM"/>
    </source>
</evidence>
<keyword evidence="2" id="KW-1185">Reference proteome</keyword>